<keyword evidence="3" id="KW-1185">Reference proteome</keyword>
<keyword evidence="2" id="KW-0489">Methyltransferase</keyword>
<evidence type="ECO:0000256" key="1">
    <source>
        <dbReference type="SAM" id="MobiDB-lite"/>
    </source>
</evidence>
<dbReference type="GO" id="GO:0032259">
    <property type="term" value="P:methylation"/>
    <property type="evidence" value="ECO:0007669"/>
    <property type="project" value="UniProtKB-KW"/>
</dbReference>
<feature type="region of interest" description="Disordered" evidence="1">
    <location>
        <begin position="1"/>
        <end position="20"/>
    </location>
</feature>
<dbReference type="GO" id="GO:0008168">
    <property type="term" value="F:methyltransferase activity"/>
    <property type="evidence" value="ECO:0007669"/>
    <property type="project" value="UniProtKB-KW"/>
</dbReference>
<dbReference type="SUPFAM" id="SSF53335">
    <property type="entry name" value="S-adenosyl-L-methionine-dependent methyltransferases"/>
    <property type="match status" value="1"/>
</dbReference>
<name>A0A1H6DVL0_9ACTN</name>
<dbReference type="EMBL" id="FNVU01000020">
    <property type="protein sequence ID" value="SEG89412.1"/>
    <property type="molecule type" value="Genomic_DNA"/>
</dbReference>
<proteinExistence type="predicted"/>
<dbReference type="PIRSF" id="PIRSF017393">
    <property type="entry name" value="MTase_SAV2177"/>
    <property type="match status" value="1"/>
</dbReference>
<dbReference type="Pfam" id="PF04672">
    <property type="entry name" value="Methyltransf_19"/>
    <property type="match status" value="1"/>
</dbReference>
<evidence type="ECO:0000313" key="3">
    <source>
        <dbReference type="Proteomes" id="UP000236754"/>
    </source>
</evidence>
<evidence type="ECO:0000313" key="2">
    <source>
        <dbReference type="EMBL" id="SEG89412.1"/>
    </source>
</evidence>
<accession>A0A1H6DVL0</accession>
<protein>
    <submittedName>
        <fullName evidence="2">S-adenosyl methyltransferase</fullName>
    </submittedName>
</protein>
<dbReference type="AlphaFoldDB" id="A0A1H6DVL0"/>
<reference evidence="2 3" key="1">
    <citation type="submission" date="2016-10" db="EMBL/GenBank/DDBJ databases">
        <authorList>
            <person name="de Groot N.N."/>
        </authorList>
    </citation>
    <scope>NUCLEOTIDE SEQUENCE [LARGE SCALE GENOMIC DNA]</scope>
    <source>
        <strain evidence="2 3">CGMCC 4.2023</strain>
    </source>
</reference>
<dbReference type="RefSeq" id="WP_265737356.1">
    <property type="nucleotide sequence ID" value="NZ_FNVU01000020.1"/>
</dbReference>
<gene>
    <name evidence="2" type="ORF">SAMN05216223_12077</name>
</gene>
<sequence>MAEEEATFAEDTGVSDRLRQDRPHSARMYDYFLGGKTNYAVDRSAAEDAIRRLPTLRTTARVNRAFVHRSARFLARECGIRQFLDIGTGIPTAPNLHEVVQREAPVSRIVYVDNDPIVLVYADNLLGSTPEGATEYVEADLTDPGAVLAAVEEADCLDLSLPVGLSLNAVMHFVPDDVDPYGVVATLLDRLAPGSYLALSHVTHEFAPEAWAQITEIYTSGGTPLRTRDQAEVEGFFDGLDLVDPGVIVAHQWRPEAASGPTLVTNAQSSLLAGVARKG</sequence>
<dbReference type="Gene3D" id="3.40.50.150">
    <property type="entry name" value="Vaccinia Virus protein VP39"/>
    <property type="match status" value="1"/>
</dbReference>
<keyword evidence="2" id="KW-0808">Transferase</keyword>
<organism evidence="2 3">
    <name type="scientific">Actinacidiphila yanglinensis</name>
    <dbReference type="NCBI Taxonomy" id="310779"/>
    <lineage>
        <taxon>Bacteria</taxon>
        <taxon>Bacillati</taxon>
        <taxon>Actinomycetota</taxon>
        <taxon>Actinomycetes</taxon>
        <taxon>Kitasatosporales</taxon>
        <taxon>Streptomycetaceae</taxon>
        <taxon>Actinacidiphila</taxon>
    </lineage>
</organism>
<dbReference type="Proteomes" id="UP000236754">
    <property type="component" value="Unassembled WGS sequence"/>
</dbReference>
<dbReference type="InterPro" id="IPR029063">
    <property type="entry name" value="SAM-dependent_MTases_sf"/>
</dbReference>
<dbReference type="InterPro" id="IPR006764">
    <property type="entry name" value="SAM_dep_MeTrfase_SAV2177_type"/>
</dbReference>